<name>A0ABV0YAK8_9TELE</name>
<gene>
    <name evidence="1" type="ORF">AMECASPLE_005686</name>
</gene>
<accession>A0ABV0YAK8</accession>
<dbReference type="EMBL" id="JAHRIP010028479">
    <property type="protein sequence ID" value="MEQ2290687.1"/>
    <property type="molecule type" value="Genomic_DNA"/>
</dbReference>
<organism evidence="1 2">
    <name type="scientific">Ameca splendens</name>
    <dbReference type="NCBI Taxonomy" id="208324"/>
    <lineage>
        <taxon>Eukaryota</taxon>
        <taxon>Metazoa</taxon>
        <taxon>Chordata</taxon>
        <taxon>Craniata</taxon>
        <taxon>Vertebrata</taxon>
        <taxon>Euteleostomi</taxon>
        <taxon>Actinopterygii</taxon>
        <taxon>Neopterygii</taxon>
        <taxon>Teleostei</taxon>
        <taxon>Neoteleostei</taxon>
        <taxon>Acanthomorphata</taxon>
        <taxon>Ovalentaria</taxon>
        <taxon>Atherinomorphae</taxon>
        <taxon>Cyprinodontiformes</taxon>
        <taxon>Goodeidae</taxon>
        <taxon>Ameca</taxon>
    </lineage>
</organism>
<evidence type="ECO:0000313" key="2">
    <source>
        <dbReference type="Proteomes" id="UP001469553"/>
    </source>
</evidence>
<proteinExistence type="predicted"/>
<protein>
    <submittedName>
        <fullName evidence="1">Uncharacterized protein</fullName>
    </submittedName>
</protein>
<evidence type="ECO:0000313" key="1">
    <source>
        <dbReference type="EMBL" id="MEQ2290687.1"/>
    </source>
</evidence>
<feature type="non-terminal residue" evidence="1">
    <location>
        <position position="1"/>
    </location>
</feature>
<keyword evidence="2" id="KW-1185">Reference proteome</keyword>
<reference evidence="1 2" key="1">
    <citation type="submission" date="2021-06" db="EMBL/GenBank/DDBJ databases">
        <authorList>
            <person name="Palmer J.M."/>
        </authorList>
    </citation>
    <scope>NUCLEOTIDE SEQUENCE [LARGE SCALE GENOMIC DNA]</scope>
    <source>
        <strain evidence="1 2">AS_MEX2019</strain>
        <tissue evidence="1">Muscle</tissue>
    </source>
</reference>
<comment type="caution">
    <text evidence="1">The sequence shown here is derived from an EMBL/GenBank/DDBJ whole genome shotgun (WGS) entry which is preliminary data.</text>
</comment>
<sequence>KPSRSILETFKGGPVHSKVMTTSDMTMTSAFLSAPLGWSSQGIYKLKGKQKVFRFSSCPWNPAGPTNNLLQRSQDVCVKARLILTSALPRGVPGHMGFLPN</sequence>
<dbReference type="Proteomes" id="UP001469553">
    <property type="component" value="Unassembled WGS sequence"/>
</dbReference>